<dbReference type="GO" id="GO:0000287">
    <property type="term" value="F:magnesium ion binding"/>
    <property type="evidence" value="ECO:0007669"/>
    <property type="project" value="TreeGrafter"/>
</dbReference>
<dbReference type="InterPro" id="IPR036412">
    <property type="entry name" value="HAD-like_sf"/>
</dbReference>
<dbReference type="Gene3D" id="3.30.1240.10">
    <property type="match status" value="1"/>
</dbReference>
<gene>
    <name evidence="1" type="ORF">BN53_07815</name>
</gene>
<dbReference type="EMBL" id="CAKD01000024">
    <property type="protein sequence ID" value="CCI85984.1"/>
    <property type="molecule type" value="Genomic_DNA"/>
</dbReference>
<dbReference type="SUPFAM" id="SSF56784">
    <property type="entry name" value="HAD-like"/>
    <property type="match status" value="1"/>
</dbReference>
<dbReference type="InterPro" id="IPR023214">
    <property type="entry name" value="HAD_sf"/>
</dbReference>
<evidence type="ECO:0000313" key="2">
    <source>
        <dbReference type="Proteomes" id="UP000009311"/>
    </source>
</evidence>
<dbReference type="eggNOG" id="COG0561">
    <property type="taxonomic scope" value="Bacteria"/>
</dbReference>
<keyword evidence="2" id="KW-1185">Reference proteome</keyword>
<keyword evidence="1" id="KW-0378">Hydrolase</keyword>
<dbReference type="CDD" id="cd07518">
    <property type="entry name" value="HAD_YbiV-Like"/>
    <property type="match status" value="1"/>
</dbReference>
<dbReference type="PANTHER" id="PTHR10000:SF53">
    <property type="entry name" value="5-AMINO-6-(5-PHOSPHO-D-RIBITYLAMINO)URACIL PHOSPHATASE YBJI-RELATED"/>
    <property type="match status" value="1"/>
</dbReference>
<dbReference type="NCBIfam" id="TIGR00099">
    <property type="entry name" value="Cof-subfamily"/>
    <property type="match status" value="1"/>
</dbReference>
<dbReference type="OrthoDB" id="9814970at2"/>
<organism evidence="1 2">
    <name type="scientific">Lactobacillus pasteurii DSM 23907 = CRBIP 24.76</name>
    <dbReference type="NCBI Taxonomy" id="1423790"/>
    <lineage>
        <taxon>Bacteria</taxon>
        <taxon>Bacillati</taxon>
        <taxon>Bacillota</taxon>
        <taxon>Bacilli</taxon>
        <taxon>Lactobacillales</taxon>
        <taxon>Lactobacillaceae</taxon>
        <taxon>Lactobacillus</taxon>
    </lineage>
</organism>
<dbReference type="InterPro" id="IPR000150">
    <property type="entry name" value="Cof"/>
</dbReference>
<evidence type="ECO:0000313" key="1">
    <source>
        <dbReference type="EMBL" id="CCI85984.1"/>
    </source>
</evidence>
<dbReference type="GO" id="GO:0016791">
    <property type="term" value="F:phosphatase activity"/>
    <property type="evidence" value="ECO:0007669"/>
    <property type="project" value="TreeGrafter"/>
</dbReference>
<proteinExistence type="predicted"/>
<dbReference type="SFLD" id="SFLDS00003">
    <property type="entry name" value="Haloacid_Dehalogenase"/>
    <property type="match status" value="1"/>
</dbReference>
<dbReference type="PANTHER" id="PTHR10000">
    <property type="entry name" value="PHOSPHOSERINE PHOSPHATASE"/>
    <property type="match status" value="1"/>
</dbReference>
<reference evidence="1 2" key="1">
    <citation type="submission" date="2012-06" db="EMBL/GenBank/DDBJ databases">
        <title>Draft Genome Sequence of Lactobacillus pasteurii CRBIP 24.76T.</title>
        <authorList>
            <person name="Cousin S."/>
            <person name="Bouchier C."/>
            <person name="Loux V."/>
            <person name="Ma L."/>
            <person name="Creno S."/>
            <person name="Bizet C."/>
            <person name="Clermont D."/>
        </authorList>
    </citation>
    <scope>NUCLEOTIDE SEQUENCE [LARGE SCALE GENOMIC DNA]</scope>
    <source>
        <strain evidence="2">CRBIP 24.76T</strain>
    </source>
</reference>
<dbReference type="Proteomes" id="UP000009311">
    <property type="component" value="Unassembled WGS sequence"/>
</dbReference>
<sequence>MSKLPFKAIAVDMDGTFMTDKQDFNQAKFEQILAQLRQQGAHFIIASGRPIGKIQKDFAPYLDRINIVAENGGLLYRDNQLLARYSLSKETTPKLLQFIEENYPQVEIFVSAVNHSYMKKSTSQEFIDFMTYYYPERILVDDFLGVDDEIIKLTLRMPVELSSQMEAEFNQINPEKVHFTSSGYNTVDVIPSEVNKASGLKYFLDYFKLTSDDLIAFGDDFNDLEMLQLAKYGYVMANGNPELFQYTDYRAPSNNDNGVLQVLEQYLAE</sequence>
<name>I7KMC6_9LACO</name>
<accession>I7KMC6</accession>
<protein>
    <submittedName>
        <fullName evidence="1">Cof-like hydrolase</fullName>
    </submittedName>
</protein>
<dbReference type="GO" id="GO:0005829">
    <property type="term" value="C:cytosol"/>
    <property type="evidence" value="ECO:0007669"/>
    <property type="project" value="TreeGrafter"/>
</dbReference>
<dbReference type="Gene3D" id="3.40.50.1000">
    <property type="entry name" value="HAD superfamily/HAD-like"/>
    <property type="match status" value="1"/>
</dbReference>
<dbReference type="InterPro" id="IPR006379">
    <property type="entry name" value="HAD-SF_hydro_IIB"/>
</dbReference>
<dbReference type="STRING" id="1423790.BN53_07815"/>
<dbReference type="RefSeq" id="WP_009560550.1">
    <property type="nucleotide sequence ID" value="NZ_AYZN01000001.1"/>
</dbReference>
<comment type="caution">
    <text evidence="1">The sequence shown here is derived from an EMBL/GenBank/DDBJ whole genome shotgun (WGS) entry which is preliminary data.</text>
</comment>
<dbReference type="AlphaFoldDB" id="I7KMC6"/>
<dbReference type="SFLD" id="SFLDG01140">
    <property type="entry name" value="C2.B:_Phosphomannomutase_and_P"/>
    <property type="match status" value="1"/>
</dbReference>
<dbReference type="Pfam" id="PF08282">
    <property type="entry name" value="Hydrolase_3"/>
    <property type="match status" value="1"/>
</dbReference>
<dbReference type="NCBIfam" id="TIGR01484">
    <property type="entry name" value="HAD-SF-IIB"/>
    <property type="match status" value="1"/>
</dbReference>